<dbReference type="GO" id="GO:0000160">
    <property type="term" value="P:phosphorelay signal transduction system"/>
    <property type="evidence" value="ECO:0007669"/>
    <property type="project" value="InterPro"/>
</dbReference>
<feature type="domain" description="Response regulatory" evidence="3">
    <location>
        <begin position="1"/>
        <end position="117"/>
    </location>
</feature>
<name>A0A2K8KXR3_MARES</name>
<dbReference type="EMBL" id="CP018799">
    <property type="protein sequence ID" value="ATX79728.1"/>
    <property type="molecule type" value="Genomic_DNA"/>
</dbReference>
<dbReference type="InterPro" id="IPR011006">
    <property type="entry name" value="CheY-like_superfamily"/>
</dbReference>
<dbReference type="InterPro" id="IPR050595">
    <property type="entry name" value="Bact_response_regulator"/>
</dbReference>
<dbReference type="InterPro" id="IPR001789">
    <property type="entry name" value="Sig_transdc_resp-reg_receiver"/>
</dbReference>
<evidence type="ECO:0000256" key="2">
    <source>
        <dbReference type="PROSITE-ProRule" id="PRU00169"/>
    </source>
</evidence>
<accession>A0A2K8KXR3</accession>
<evidence type="ECO:0000256" key="1">
    <source>
        <dbReference type="ARBA" id="ARBA00022553"/>
    </source>
</evidence>
<keyword evidence="5" id="KW-1185">Reference proteome</keyword>
<dbReference type="Pfam" id="PF00072">
    <property type="entry name" value="Response_reg"/>
    <property type="match status" value="1"/>
</dbReference>
<dbReference type="KEGG" id="maes:Ga0123461_1311"/>
<dbReference type="SUPFAM" id="SSF52172">
    <property type="entry name" value="CheY-like"/>
    <property type="match status" value="1"/>
</dbReference>
<organism evidence="4 5">
    <name type="scientific">Mariprofundus aestuarium</name>
    <dbReference type="NCBI Taxonomy" id="1921086"/>
    <lineage>
        <taxon>Bacteria</taxon>
        <taxon>Pseudomonadati</taxon>
        <taxon>Pseudomonadota</taxon>
        <taxon>Candidatius Mariprofundia</taxon>
        <taxon>Mariprofundales</taxon>
        <taxon>Mariprofundaceae</taxon>
        <taxon>Mariprofundus</taxon>
    </lineage>
</organism>
<dbReference type="PROSITE" id="PS50110">
    <property type="entry name" value="RESPONSE_REGULATORY"/>
    <property type="match status" value="1"/>
</dbReference>
<evidence type="ECO:0000313" key="5">
    <source>
        <dbReference type="Proteomes" id="UP000231701"/>
    </source>
</evidence>
<dbReference type="AlphaFoldDB" id="A0A2K8KXR3"/>
<protein>
    <submittedName>
        <fullName evidence="4">Response regulator receiver domain-containing protein</fullName>
    </submittedName>
</protein>
<dbReference type="CDD" id="cd00156">
    <property type="entry name" value="REC"/>
    <property type="match status" value="1"/>
</dbReference>
<dbReference type="PANTHER" id="PTHR44591:SF3">
    <property type="entry name" value="RESPONSE REGULATORY DOMAIN-CONTAINING PROTEIN"/>
    <property type="match status" value="1"/>
</dbReference>
<dbReference type="OrthoDB" id="5296683at2"/>
<dbReference type="Gene3D" id="3.40.50.2300">
    <property type="match status" value="1"/>
</dbReference>
<sequence>MFHVIEDEPYLLKVTKDFITTAGYEVIGFESGDAYLRYFHTDSYLPPVALITDFDMPGKNGFKVIKEVRKRIPFLKAVIVSGTIEIAANIHANKHICLGLAKPYQPKQLFSLLQSLMECEQSNPPVPACLKSKRCGFGIEHGCPFYTNSY</sequence>
<dbReference type="Proteomes" id="UP000231701">
    <property type="component" value="Chromosome"/>
</dbReference>
<dbReference type="RefSeq" id="WP_100277590.1">
    <property type="nucleotide sequence ID" value="NZ_CP018799.1"/>
</dbReference>
<reference evidence="4 5" key="1">
    <citation type="submission" date="2016-12" db="EMBL/GenBank/DDBJ databases">
        <title>Isolation and genomic insights into novel planktonic Zetaproteobacteria from stratified waters of the Chesapeake Bay.</title>
        <authorList>
            <person name="McAllister S.M."/>
            <person name="Kato S."/>
            <person name="Chan C.S."/>
            <person name="Chiu B.K."/>
            <person name="Field E.K."/>
        </authorList>
    </citation>
    <scope>NUCLEOTIDE SEQUENCE [LARGE SCALE GENOMIC DNA]</scope>
    <source>
        <strain evidence="4 5">CP-5</strain>
    </source>
</reference>
<dbReference type="SMART" id="SM00448">
    <property type="entry name" value="REC"/>
    <property type="match status" value="1"/>
</dbReference>
<keyword evidence="1 2" id="KW-0597">Phosphoprotein</keyword>
<evidence type="ECO:0000259" key="3">
    <source>
        <dbReference type="PROSITE" id="PS50110"/>
    </source>
</evidence>
<dbReference type="PANTHER" id="PTHR44591">
    <property type="entry name" value="STRESS RESPONSE REGULATOR PROTEIN 1"/>
    <property type="match status" value="1"/>
</dbReference>
<evidence type="ECO:0000313" key="4">
    <source>
        <dbReference type="EMBL" id="ATX79728.1"/>
    </source>
</evidence>
<gene>
    <name evidence="4" type="ORF">Ga0123461_1311</name>
</gene>
<proteinExistence type="predicted"/>
<feature type="modified residue" description="4-aspartylphosphate" evidence="2">
    <location>
        <position position="53"/>
    </location>
</feature>